<dbReference type="CDD" id="cd01066">
    <property type="entry name" value="APP_MetAP"/>
    <property type="match status" value="1"/>
</dbReference>
<dbReference type="SUPFAM" id="SSF55920">
    <property type="entry name" value="Creatinase/aminopeptidase"/>
    <property type="match status" value="1"/>
</dbReference>
<comment type="caution">
    <text evidence="2">The sequence shown here is derived from an EMBL/GenBank/DDBJ whole genome shotgun (WGS) entry which is preliminary data.</text>
</comment>
<dbReference type="InterPro" id="IPR000994">
    <property type="entry name" value="Pept_M24"/>
</dbReference>
<organism evidence="2 3">
    <name type="scientific">Microvirga brassicacearum</name>
    <dbReference type="NCBI Taxonomy" id="2580413"/>
    <lineage>
        <taxon>Bacteria</taxon>
        <taxon>Pseudomonadati</taxon>
        <taxon>Pseudomonadota</taxon>
        <taxon>Alphaproteobacteria</taxon>
        <taxon>Hyphomicrobiales</taxon>
        <taxon>Methylobacteriaceae</taxon>
        <taxon>Microvirga</taxon>
    </lineage>
</organism>
<dbReference type="PANTHER" id="PTHR46112">
    <property type="entry name" value="AMINOPEPTIDASE"/>
    <property type="match status" value="1"/>
</dbReference>
<reference evidence="2 3" key="1">
    <citation type="journal article" date="2019" name="Microorganisms">
        <title>Genome Insights into the Novel Species Microvirga brassicacearum, a Rapeseed Endophyte with Biotechnological Potential.</title>
        <authorList>
            <person name="Jimenez-Gomez A."/>
            <person name="Saati-Santamaria Z."/>
            <person name="Igual J.M."/>
            <person name="Rivas R."/>
            <person name="Mateos P.F."/>
            <person name="Garcia-Fraile P."/>
        </authorList>
    </citation>
    <scope>NUCLEOTIDE SEQUENCE [LARGE SCALE GENOMIC DNA]</scope>
    <source>
        <strain evidence="2 3">CDVBN77</strain>
    </source>
</reference>
<feature type="domain" description="Peptidase M24" evidence="1">
    <location>
        <begin position="325"/>
        <end position="537"/>
    </location>
</feature>
<dbReference type="RefSeq" id="WP_150942871.1">
    <property type="nucleotide sequence ID" value="NZ_VCMV01000009.1"/>
</dbReference>
<dbReference type="Pfam" id="PF00557">
    <property type="entry name" value="Peptidase_M24"/>
    <property type="match status" value="1"/>
</dbReference>
<dbReference type="EMBL" id="VCMV01000009">
    <property type="protein sequence ID" value="KAB0268057.1"/>
    <property type="molecule type" value="Genomic_DNA"/>
</dbReference>
<accession>A0A5N3PE82</accession>
<name>A0A5N3PE82_9HYPH</name>
<sequence length="547" mass="59503">MTARLYASLDRVIDRLGFELGDQLTYPGIYRGSPLNVSPVVIEQGGKISAVVSEADSDACRVMTPGVTAESYGRYFSWDRDMSAPVTSFAQAVRKITGPEAIACEATLPVSRYEMLADSGPVTLFDLPDSAELFVYRKTRSDIEALWIATRDADAARFAPFVAGLRNGDALVAAMTAHNRGFAPLDALCRERGFQALYVTAAHEVEMFTGLPSAVIEQYGISALFNPDETTILLLSARAIDGVGFAPAGRADGLAAALLATGAQRIGFQKDHLATGIYLPLAEAELELEDAAYVLRRWQDRRAGDDLVYFIFAANAVLKGISAARALLTRNAEGKLTERDLVAVYHQAVRRFARRYGFENRVSSYFDIVHSGARTLLPATAGDYPVSTRDKTIKFDMGLMVADAFGCLRGCSDIARTICADSEIEALHDRLRTILVDELIPAIRPGMTGQEVHAVGVDCLRPLEADLRRLGLLPEGMNVDSYLRDCGHTIQRQTISSVYFLPGVTETIEEGMLGCTEYVWPIGEILIAIEDGYLVTESGAIPFTAEA</sequence>
<keyword evidence="3" id="KW-1185">Reference proteome</keyword>
<dbReference type="Gene3D" id="3.90.230.10">
    <property type="entry name" value="Creatinase/methionine aminopeptidase superfamily"/>
    <property type="match status" value="1"/>
</dbReference>
<evidence type="ECO:0000259" key="1">
    <source>
        <dbReference type="Pfam" id="PF00557"/>
    </source>
</evidence>
<dbReference type="InterPro" id="IPR036005">
    <property type="entry name" value="Creatinase/aminopeptidase-like"/>
</dbReference>
<gene>
    <name evidence="2" type="ORF">FEZ63_06730</name>
</gene>
<protein>
    <submittedName>
        <fullName evidence="2">M24 family metallopeptidase</fullName>
    </submittedName>
</protein>
<dbReference type="InterPro" id="IPR050659">
    <property type="entry name" value="Peptidase_M24B"/>
</dbReference>
<dbReference type="OrthoDB" id="4396284at2"/>
<dbReference type="AlphaFoldDB" id="A0A5N3PE82"/>
<evidence type="ECO:0000313" key="3">
    <source>
        <dbReference type="Proteomes" id="UP000325684"/>
    </source>
</evidence>
<dbReference type="Proteomes" id="UP000325684">
    <property type="component" value="Unassembled WGS sequence"/>
</dbReference>
<proteinExistence type="predicted"/>
<dbReference type="PANTHER" id="PTHR46112:SF3">
    <property type="entry name" value="AMINOPEPTIDASE YPDF"/>
    <property type="match status" value="1"/>
</dbReference>
<evidence type="ECO:0000313" key="2">
    <source>
        <dbReference type="EMBL" id="KAB0268057.1"/>
    </source>
</evidence>